<comment type="caution">
    <text evidence="1">The sequence shown here is derived from an EMBL/GenBank/DDBJ whole genome shotgun (WGS) entry which is preliminary data.</text>
</comment>
<evidence type="ECO:0000313" key="1">
    <source>
        <dbReference type="EMBL" id="OMO56284.1"/>
    </source>
</evidence>
<evidence type="ECO:0000313" key="2">
    <source>
        <dbReference type="Proteomes" id="UP000187203"/>
    </source>
</evidence>
<dbReference type="OrthoDB" id="1747110at2759"/>
<dbReference type="GO" id="GO:0005737">
    <property type="term" value="C:cytoplasm"/>
    <property type="evidence" value="ECO:0007669"/>
    <property type="project" value="TreeGrafter"/>
</dbReference>
<keyword evidence="2" id="KW-1185">Reference proteome</keyword>
<dbReference type="STRING" id="93759.A0A1R3GDV2"/>
<dbReference type="PANTHER" id="PTHR46050">
    <property type="entry name" value="TPR REPEAT-CONTAINING THIOREDOXIN"/>
    <property type="match status" value="1"/>
</dbReference>
<dbReference type="Proteomes" id="UP000187203">
    <property type="component" value="Unassembled WGS sequence"/>
</dbReference>
<gene>
    <name evidence="1" type="ORF">COLO4_35696</name>
</gene>
<protein>
    <submittedName>
        <fullName evidence="1">TPR repeat-containing thioredoxin TTL1-like protein</fullName>
    </submittedName>
</protein>
<dbReference type="AlphaFoldDB" id="A0A1R3GDV2"/>
<dbReference type="InterPro" id="IPR044534">
    <property type="entry name" value="TTL1-4"/>
</dbReference>
<dbReference type="SUPFAM" id="SSF48452">
    <property type="entry name" value="TPR-like"/>
    <property type="match status" value="1"/>
</dbReference>
<dbReference type="EMBL" id="AWUE01022779">
    <property type="protein sequence ID" value="OMO56284.1"/>
    <property type="molecule type" value="Genomic_DNA"/>
</dbReference>
<reference evidence="2" key="1">
    <citation type="submission" date="2013-09" db="EMBL/GenBank/DDBJ databases">
        <title>Corchorus olitorius genome sequencing.</title>
        <authorList>
            <person name="Alam M."/>
            <person name="Haque M.S."/>
            <person name="Islam M.S."/>
            <person name="Emdad E.M."/>
            <person name="Islam M.M."/>
            <person name="Ahmed B."/>
            <person name="Halim A."/>
            <person name="Hossen Q.M.M."/>
            <person name="Hossain M.Z."/>
            <person name="Ahmed R."/>
            <person name="Khan M.M."/>
            <person name="Islam R."/>
            <person name="Rashid M.M."/>
            <person name="Khan S.A."/>
            <person name="Rahman M.S."/>
            <person name="Alam M."/>
            <person name="Yahiya A.S."/>
            <person name="Khan M.S."/>
            <person name="Azam M.S."/>
            <person name="Haque T."/>
            <person name="Lashkar M.Z.H."/>
            <person name="Akhand A.I."/>
            <person name="Morshed G."/>
            <person name="Roy S."/>
            <person name="Uddin K.S."/>
            <person name="Rabeya T."/>
            <person name="Hossain A.S."/>
            <person name="Chowdhury A."/>
            <person name="Snigdha A.R."/>
            <person name="Mortoza M.S."/>
            <person name="Matin S.A."/>
            <person name="Hoque S.M.E."/>
            <person name="Islam M.K."/>
            <person name="Roy D.K."/>
            <person name="Haider R."/>
            <person name="Moosa M.M."/>
            <person name="Elias S.M."/>
            <person name="Hasan A.M."/>
            <person name="Jahan S."/>
            <person name="Shafiuddin M."/>
            <person name="Mahmood N."/>
            <person name="Shommy N.S."/>
        </authorList>
    </citation>
    <scope>NUCLEOTIDE SEQUENCE [LARGE SCALE GENOMIC DNA]</scope>
    <source>
        <strain evidence="2">cv. O-4</strain>
    </source>
</reference>
<accession>A0A1R3GDV2</accession>
<name>A0A1R3GDV2_9ROSI</name>
<proteinExistence type="predicted"/>
<organism evidence="1 2">
    <name type="scientific">Corchorus olitorius</name>
    <dbReference type="NCBI Taxonomy" id="93759"/>
    <lineage>
        <taxon>Eukaryota</taxon>
        <taxon>Viridiplantae</taxon>
        <taxon>Streptophyta</taxon>
        <taxon>Embryophyta</taxon>
        <taxon>Tracheophyta</taxon>
        <taxon>Spermatophyta</taxon>
        <taxon>Magnoliopsida</taxon>
        <taxon>eudicotyledons</taxon>
        <taxon>Gunneridae</taxon>
        <taxon>Pentapetalae</taxon>
        <taxon>rosids</taxon>
        <taxon>malvids</taxon>
        <taxon>Malvales</taxon>
        <taxon>Malvaceae</taxon>
        <taxon>Grewioideae</taxon>
        <taxon>Apeibeae</taxon>
        <taxon>Corchorus</taxon>
    </lineage>
</organism>
<dbReference type="InterPro" id="IPR011990">
    <property type="entry name" value="TPR-like_helical_dom_sf"/>
</dbReference>
<dbReference type="PANTHER" id="PTHR46050:SF29">
    <property type="entry name" value="TPR REPEAT-CONTAINING THIOREDOXIN TTL4"/>
    <property type="match status" value="1"/>
</dbReference>
<sequence>MKPRWNRTNAEVKTPESRGCEEVEVIRVREPLPFCPLSLFVYYIVYYRGFYSPTVSIEIPGRRWQIDFACFYTMNVSMLFGWSGKECLMVSILLSSDGIGLEIVGCMKILYTCYQLGRPFPEIILGRKVNGDWKSDADSCLSNMLKLEQHTPSSQTRFFSMVVEAYTLFVQAQVEMALGRFENAVSAAEKDGLIDYNNVEIAMLLNNVKMVARARTRGNRYDSSNSVLYCNRAVCWSKLGLWEKSVHSISEFCYPVLLSSSFALHVSASELFPFK</sequence>